<reference evidence="4" key="1">
    <citation type="submission" date="2014-12" db="EMBL/GenBank/DDBJ databases">
        <title>Complete Genome Sequencing of Pandoraea pulmonicola DSM 16583.</title>
        <authorList>
            <person name="Chan K.-G."/>
        </authorList>
    </citation>
    <scope>NUCLEOTIDE SEQUENCE [LARGE SCALE GENOMIC DNA]</scope>
    <source>
        <strain evidence="4">DSM 16583</strain>
    </source>
</reference>
<dbReference type="EMBL" id="UGSJ01000001">
    <property type="protein sequence ID" value="SUA93202.1"/>
    <property type="molecule type" value="Genomic_DNA"/>
</dbReference>
<dbReference type="EMBL" id="CP010310">
    <property type="protein sequence ID" value="AJC22595.1"/>
    <property type="molecule type" value="Genomic_DNA"/>
</dbReference>
<evidence type="ECO:0000313" key="4">
    <source>
        <dbReference type="Proteomes" id="UP000035086"/>
    </source>
</evidence>
<feature type="signal peptide" evidence="1">
    <location>
        <begin position="1"/>
        <end position="28"/>
    </location>
</feature>
<sequence length="425" mass="45235">MREFRRRDFLTFAAGLGAAWLTPLTAVAAARDLSGTLPGTPGTPGAPGRGMAQAGGNYGNLLILIELKGGNDGLNTVIPYGDPLYASLRPNIGIKREKIIQLDGHSGLHPELGALMPMWQAKELAIVQGVGYPQPNLSHFRSIEIWNTASRADEYLRDGWLSRAFAEHAVPAGFDADGIIVGSAELGPLAGGARAVTLTNPAQFLRDAGLASANAAQVSNPALAHVLRVENDIVKAADGLRPRQGQYVLKTSMPSGAFGNVVKTALQVVAAADSPTGVPQPGRGVAVLRLTLNGFDTHQDQPGQQANLLRQLAQGMMALRAGLTELGRWQSTMIVTYAEFGRRPRENQSNGTDHGTVAPHFIAGGRVRGGLYGEVPRLDRLDGNGNLPFAVDFRDVYATVLQRWWGMSPQPVLGGAFKPLDVLRV</sequence>
<dbReference type="PANTHER" id="PTHR43737">
    <property type="entry name" value="BLL7424 PROTEIN"/>
    <property type="match status" value="1"/>
</dbReference>
<dbReference type="PANTHER" id="PTHR43737:SF1">
    <property type="entry name" value="DUF1501 DOMAIN-CONTAINING PROTEIN"/>
    <property type="match status" value="1"/>
</dbReference>
<dbReference type="PROSITE" id="PS51318">
    <property type="entry name" value="TAT"/>
    <property type="match status" value="1"/>
</dbReference>
<evidence type="ECO:0000313" key="2">
    <source>
        <dbReference type="EMBL" id="AJC22595.1"/>
    </source>
</evidence>
<keyword evidence="1" id="KW-0732">Signal</keyword>
<feature type="chain" id="PRO_5042486506" evidence="1">
    <location>
        <begin position="29"/>
        <end position="425"/>
    </location>
</feature>
<reference evidence="2" key="2">
    <citation type="submission" date="2016-11" db="EMBL/GenBank/DDBJ databases">
        <title>Complete Genome Sequencing of Pandoraea pulmonicola DSM 16583.</title>
        <authorList>
            <person name="Chan K.-G."/>
        </authorList>
    </citation>
    <scope>NUCLEOTIDE SEQUENCE</scope>
    <source>
        <strain evidence="2">DSM 16583</strain>
    </source>
</reference>
<protein>
    <submittedName>
        <fullName evidence="2">Twin-arginine translocation pathway signal sequence domain-containing protein</fullName>
    </submittedName>
    <submittedName>
        <fullName evidence="3">Uncharacterized protein conserved in bacteria</fullName>
    </submittedName>
</protein>
<accession>A0AAJ5D2Y8</accession>
<dbReference type="AlphaFoldDB" id="A0AAJ5D2Y8"/>
<dbReference type="Proteomes" id="UP000035086">
    <property type="component" value="Chromosome"/>
</dbReference>
<reference evidence="3 5" key="3">
    <citation type="submission" date="2018-06" db="EMBL/GenBank/DDBJ databases">
        <authorList>
            <consortium name="Pathogen Informatics"/>
            <person name="Doyle S."/>
        </authorList>
    </citation>
    <scope>NUCLEOTIDE SEQUENCE [LARGE SCALE GENOMIC DNA]</scope>
    <source>
        <strain evidence="3 5">NCTC13159</strain>
    </source>
</reference>
<dbReference type="InterPro" id="IPR006311">
    <property type="entry name" value="TAT_signal"/>
</dbReference>
<evidence type="ECO:0000313" key="3">
    <source>
        <dbReference type="EMBL" id="SUA93202.1"/>
    </source>
</evidence>
<evidence type="ECO:0000256" key="1">
    <source>
        <dbReference type="SAM" id="SignalP"/>
    </source>
</evidence>
<organism evidence="3 5">
    <name type="scientific">Pandoraea pulmonicola</name>
    <dbReference type="NCBI Taxonomy" id="93221"/>
    <lineage>
        <taxon>Bacteria</taxon>
        <taxon>Pseudomonadati</taxon>
        <taxon>Pseudomonadota</taxon>
        <taxon>Betaproteobacteria</taxon>
        <taxon>Burkholderiales</taxon>
        <taxon>Burkholderiaceae</taxon>
        <taxon>Pandoraea</taxon>
    </lineage>
</organism>
<name>A0AAJ5D2Y8_PANPU</name>
<dbReference type="KEGG" id="ppul:RO07_22815"/>
<dbReference type="Proteomes" id="UP000254589">
    <property type="component" value="Unassembled WGS sequence"/>
</dbReference>
<evidence type="ECO:0000313" key="5">
    <source>
        <dbReference type="Proteomes" id="UP000254589"/>
    </source>
</evidence>
<proteinExistence type="predicted"/>
<gene>
    <name evidence="3" type="ORF">NCTC13159_04758</name>
    <name evidence="2" type="ORF">RO07_22815</name>
</gene>
<dbReference type="InterPro" id="IPR010869">
    <property type="entry name" value="DUF1501"/>
</dbReference>
<keyword evidence="4" id="KW-1185">Reference proteome</keyword>
<dbReference type="Pfam" id="PF07394">
    <property type="entry name" value="DUF1501"/>
    <property type="match status" value="1"/>
</dbReference>
<dbReference type="RefSeq" id="WP_039411690.1">
    <property type="nucleotide sequence ID" value="NZ_CP010310.2"/>
</dbReference>